<evidence type="ECO:0000313" key="2">
    <source>
        <dbReference type="Proteomes" id="UP000501891"/>
    </source>
</evidence>
<proteinExistence type="predicted"/>
<dbReference type="Proteomes" id="UP000501891">
    <property type="component" value="Chromosome"/>
</dbReference>
<sequence length="69" mass="7841">MEKPAKGNARQRTAETQRALLNRFSQLGFADVREFRREGETYITEAKTAEGDWVSVVLDPESGTIVQRK</sequence>
<evidence type="ECO:0008006" key="3">
    <source>
        <dbReference type="Google" id="ProtNLM"/>
    </source>
</evidence>
<reference evidence="1" key="1">
    <citation type="submission" date="2020-04" db="EMBL/GenBank/DDBJ databases">
        <title>A desert anoxygenic phototrophic bacterium fixes CO2 using RubisCO under aerobic conditions.</title>
        <authorList>
            <person name="Tang K."/>
        </authorList>
    </citation>
    <scope>NUCLEOTIDE SEQUENCE [LARGE SCALE GENOMIC DNA]</scope>
    <source>
        <strain evidence="1">MIMtkB3</strain>
    </source>
</reference>
<protein>
    <recommendedName>
        <fullName evidence="3">PepSY domain-containing protein</fullName>
    </recommendedName>
</protein>
<gene>
    <name evidence="1" type="ORF">HHL28_04000</name>
</gene>
<dbReference type="EMBL" id="CP051775">
    <property type="protein sequence ID" value="QJE72371.1"/>
    <property type="molecule type" value="Genomic_DNA"/>
</dbReference>
<accession>A0A858R4Q2</accession>
<name>A0A858R4Q2_9PROT</name>
<dbReference type="KEGG" id="acru:HHL28_04000"/>
<dbReference type="AlphaFoldDB" id="A0A858R4Q2"/>
<keyword evidence="2" id="KW-1185">Reference proteome</keyword>
<organism evidence="1 2">
    <name type="scientific">Aerophototrophica crusticola</name>
    <dbReference type="NCBI Taxonomy" id="1709002"/>
    <lineage>
        <taxon>Bacteria</taxon>
        <taxon>Pseudomonadati</taxon>
        <taxon>Pseudomonadota</taxon>
        <taxon>Alphaproteobacteria</taxon>
        <taxon>Rhodospirillales</taxon>
        <taxon>Rhodospirillaceae</taxon>
        <taxon>Aerophototrophica</taxon>
    </lineage>
</organism>
<evidence type="ECO:0000313" key="1">
    <source>
        <dbReference type="EMBL" id="QJE72371.1"/>
    </source>
</evidence>